<dbReference type="RefSeq" id="WP_189581169.1">
    <property type="nucleotide sequence ID" value="NZ_BMYF01000010.1"/>
</dbReference>
<evidence type="ECO:0000256" key="2">
    <source>
        <dbReference type="ARBA" id="ARBA00006472"/>
    </source>
</evidence>
<dbReference type="NCBIfam" id="NF002018">
    <property type="entry name" value="PRK00823.1-3"/>
    <property type="match status" value="1"/>
</dbReference>
<dbReference type="GO" id="GO:0008124">
    <property type="term" value="F:4-alpha-hydroxytetrahydrobiopterin dehydratase activity"/>
    <property type="evidence" value="ECO:0007669"/>
    <property type="project" value="UniProtKB-EC"/>
</dbReference>
<comment type="similarity">
    <text evidence="2">Belongs to the pterin-4-alpha-carbinolamine dehydratase family.</text>
</comment>
<sequence length="79" mass="9116">MWTEQDNKLRREFKFSDFQEAFAFMTRVAFLAEAHNHHPNWSNVYNTVTIELTTHDAGNVVTEKDRKLAAAIDQLGYAG</sequence>
<dbReference type="Proteomes" id="UP000642809">
    <property type="component" value="Unassembled WGS sequence"/>
</dbReference>
<dbReference type="Pfam" id="PF01329">
    <property type="entry name" value="Pterin_4a"/>
    <property type="match status" value="1"/>
</dbReference>
<name>A0A8J3G5B5_9BACT</name>
<dbReference type="InterPro" id="IPR036428">
    <property type="entry name" value="PCD_sf"/>
</dbReference>
<evidence type="ECO:0000256" key="3">
    <source>
        <dbReference type="ARBA" id="ARBA00013252"/>
    </source>
</evidence>
<dbReference type="AlphaFoldDB" id="A0A8J3G5B5"/>
<dbReference type="GO" id="GO:0006729">
    <property type="term" value="P:tetrahydrobiopterin biosynthetic process"/>
    <property type="evidence" value="ECO:0007669"/>
    <property type="project" value="InterPro"/>
</dbReference>
<comment type="caution">
    <text evidence="5">The sequence shown here is derived from an EMBL/GenBank/DDBJ whole genome shotgun (WGS) entry which is preliminary data.</text>
</comment>
<dbReference type="SUPFAM" id="SSF55248">
    <property type="entry name" value="PCD-like"/>
    <property type="match status" value="1"/>
</dbReference>
<proteinExistence type="inferred from homology"/>
<evidence type="ECO:0000313" key="5">
    <source>
        <dbReference type="EMBL" id="GHB37632.1"/>
    </source>
</evidence>
<dbReference type="InterPro" id="IPR001533">
    <property type="entry name" value="Pterin_deHydtase"/>
</dbReference>
<dbReference type="CDD" id="cd00914">
    <property type="entry name" value="PCD_DCoH_subfamily_b"/>
    <property type="match status" value="1"/>
</dbReference>
<gene>
    <name evidence="5" type="ORF">GCM10008106_18570</name>
</gene>
<evidence type="ECO:0000256" key="1">
    <source>
        <dbReference type="ARBA" id="ARBA00001554"/>
    </source>
</evidence>
<dbReference type="EMBL" id="BMYF01000010">
    <property type="protein sequence ID" value="GHB37632.1"/>
    <property type="molecule type" value="Genomic_DNA"/>
</dbReference>
<comment type="catalytic activity">
    <reaction evidence="1">
        <text>(4aS,6R)-4a-hydroxy-L-erythro-5,6,7,8-tetrahydrobiopterin = (6R)-L-erythro-6,7-dihydrobiopterin + H2O</text>
        <dbReference type="Rhea" id="RHEA:11920"/>
        <dbReference type="ChEBI" id="CHEBI:15377"/>
        <dbReference type="ChEBI" id="CHEBI:15642"/>
        <dbReference type="ChEBI" id="CHEBI:43120"/>
        <dbReference type="EC" id="4.2.1.96"/>
    </reaction>
</comment>
<reference evidence="5" key="2">
    <citation type="submission" date="2020-09" db="EMBL/GenBank/DDBJ databases">
        <authorList>
            <person name="Sun Q."/>
            <person name="Kim S."/>
        </authorList>
    </citation>
    <scope>NUCLEOTIDE SEQUENCE</scope>
    <source>
        <strain evidence="5">KCTC 23224</strain>
    </source>
</reference>
<reference evidence="5" key="1">
    <citation type="journal article" date="2014" name="Int. J. Syst. Evol. Microbiol.">
        <title>Complete genome sequence of Corynebacterium casei LMG S-19264T (=DSM 44701T), isolated from a smear-ripened cheese.</title>
        <authorList>
            <consortium name="US DOE Joint Genome Institute (JGI-PGF)"/>
            <person name="Walter F."/>
            <person name="Albersmeier A."/>
            <person name="Kalinowski J."/>
            <person name="Ruckert C."/>
        </authorList>
    </citation>
    <scope>NUCLEOTIDE SEQUENCE</scope>
    <source>
        <strain evidence="5">KCTC 23224</strain>
    </source>
</reference>
<accession>A0A8J3G5B5</accession>
<evidence type="ECO:0000256" key="4">
    <source>
        <dbReference type="ARBA" id="ARBA00023239"/>
    </source>
</evidence>
<dbReference type="PANTHER" id="PTHR12599:SF0">
    <property type="entry name" value="PTERIN-4-ALPHA-CARBINOLAMINE DEHYDRATASE"/>
    <property type="match status" value="1"/>
</dbReference>
<organism evidence="5 6">
    <name type="scientific">Mongoliitalea lutea</name>
    <dbReference type="NCBI Taxonomy" id="849756"/>
    <lineage>
        <taxon>Bacteria</taxon>
        <taxon>Pseudomonadati</taxon>
        <taxon>Bacteroidota</taxon>
        <taxon>Cytophagia</taxon>
        <taxon>Cytophagales</taxon>
        <taxon>Cyclobacteriaceae</taxon>
        <taxon>Mongoliitalea</taxon>
    </lineage>
</organism>
<keyword evidence="6" id="KW-1185">Reference proteome</keyword>
<dbReference type="Gene3D" id="3.30.1360.20">
    <property type="entry name" value="Transcriptional coactivator/pterin dehydratase"/>
    <property type="match status" value="1"/>
</dbReference>
<dbReference type="EC" id="4.2.1.96" evidence="3"/>
<protein>
    <recommendedName>
        <fullName evidence="3">4a-hydroxytetrahydrobiopterin dehydratase</fullName>
        <ecNumber evidence="3">4.2.1.96</ecNumber>
    </recommendedName>
</protein>
<evidence type="ECO:0000313" key="6">
    <source>
        <dbReference type="Proteomes" id="UP000642809"/>
    </source>
</evidence>
<dbReference type="PANTHER" id="PTHR12599">
    <property type="entry name" value="PTERIN-4-ALPHA-CARBINOLAMINE DEHYDRATASE"/>
    <property type="match status" value="1"/>
</dbReference>
<keyword evidence="4" id="KW-0456">Lyase</keyword>